<evidence type="ECO:0000313" key="2">
    <source>
        <dbReference type="EMBL" id="OGI66634.1"/>
    </source>
</evidence>
<dbReference type="AlphaFoldDB" id="A0A1F6VAN7"/>
<evidence type="ECO:0000313" key="3">
    <source>
        <dbReference type="Proteomes" id="UP000179076"/>
    </source>
</evidence>
<comment type="caution">
    <text evidence="2">The sequence shown here is derived from an EMBL/GenBank/DDBJ whole genome shotgun (WGS) entry which is preliminary data.</text>
</comment>
<name>A0A1F6VAN7_9PROT</name>
<dbReference type="SMART" id="SM01007">
    <property type="entry name" value="Aldolase_II"/>
    <property type="match status" value="1"/>
</dbReference>
<dbReference type="SUPFAM" id="SSF53639">
    <property type="entry name" value="AraD/HMP-PK domain-like"/>
    <property type="match status" value="1"/>
</dbReference>
<dbReference type="Gene3D" id="3.40.225.10">
    <property type="entry name" value="Class II aldolase/adducin N-terminal domain"/>
    <property type="match status" value="1"/>
</dbReference>
<dbReference type="Pfam" id="PF00596">
    <property type="entry name" value="Aldolase_II"/>
    <property type="match status" value="1"/>
</dbReference>
<dbReference type="Proteomes" id="UP000179076">
    <property type="component" value="Unassembled WGS sequence"/>
</dbReference>
<dbReference type="InterPro" id="IPR001303">
    <property type="entry name" value="Aldolase_II/adducin_N"/>
</dbReference>
<protein>
    <recommendedName>
        <fullName evidence="1">Class II aldolase/adducin N-terminal domain-containing protein</fullName>
    </recommendedName>
</protein>
<dbReference type="InterPro" id="IPR036409">
    <property type="entry name" value="Aldolase_II/adducin_N_sf"/>
</dbReference>
<accession>A0A1F6VAN7</accession>
<feature type="domain" description="Class II aldolase/adducin N-terminal" evidence="1">
    <location>
        <begin position="33"/>
        <end position="212"/>
    </location>
</feature>
<evidence type="ECO:0000259" key="1">
    <source>
        <dbReference type="SMART" id="SM01007"/>
    </source>
</evidence>
<dbReference type="EMBL" id="MFSP01000083">
    <property type="protein sequence ID" value="OGI66634.1"/>
    <property type="molecule type" value="Genomic_DNA"/>
</dbReference>
<sequence length="213" mass="22858">MADDEGVTKFDLAFMPSAPLPETLLRGLNAWRQILWRSGLIGQDPARYGGVGFGNVSRRLASGTPRRGLHFAITGTRTGALAQLSANHYATVIACDPARNRVEAEGPIAPSSESLTHGMVYRIDPSIGFIFHVHSPDIWQARAALKLPTTAADVAYGTPAMAAEMRRLKRAGALMRQRIVVMAGHEDGVIAFGRTADQAGGVLMRELARALSV</sequence>
<gene>
    <name evidence="2" type="ORF">A2W18_09800</name>
</gene>
<organism evidence="2 3">
    <name type="scientific">Candidatus Muproteobacteria bacterium RBG_16_60_9</name>
    <dbReference type="NCBI Taxonomy" id="1817755"/>
    <lineage>
        <taxon>Bacteria</taxon>
        <taxon>Pseudomonadati</taxon>
        <taxon>Pseudomonadota</taxon>
        <taxon>Candidatus Muproteobacteria</taxon>
    </lineage>
</organism>
<reference evidence="2 3" key="1">
    <citation type="journal article" date="2016" name="Nat. Commun.">
        <title>Thousands of microbial genomes shed light on interconnected biogeochemical processes in an aquifer system.</title>
        <authorList>
            <person name="Anantharaman K."/>
            <person name="Brown C.T."/>
            <person name="Hug L.A."/>
            <person name="Sharon I."/>
            <person name="Castelle C.J."/>
            <person name="Probst A.J."/>
            <person name="Thomas B.C."/>
            <person name="Singh A."/>
            <person name="Wilkins M.J."/>
            <person name="Karaoz U."/>
            <person name="Brodie E.L."/>
            <person name="Williams K.H."/>
            <person name="Hubbard S.S."/>
            <person name="Banfield J.F."/>
        </authorList>
    </citation>
    <scope>NUCLEOTIDE SEQUENCE [LARGE SCALE GENOMIC DNA]</scope>
</reference>
<proteinExistence type="predicted"/>